<evidence type="ECO:0000313" key="2">
    <source>
        <dbReference type="Proteomes" id="UP000004473"/>
    </source>
</evidence>
<name>I2NUN6_NEISI</name>
<dbReference type="EMBL" id="AJMT01000063">
    <property type="protein sequence ID" value="EIG29547.1"/>
    <property type="molecule type" value="Genomic_DNA"/>
</dbReference>
<protein>
    <submittedName>
        <fullName evidence="1">Uncharacterized protein</fullName>
    </submittedName>
</protein>
<proteinExistence type="predicted"/>
<reference evidence="1 2" key="1">
    <citation type="submission" date="2012-04" db="EMBL/GenBank/DDBJ databases">
        <authorList>
            <person name="Harkins D.M."/>
            <person name="Madupu R."/>
            <person name="Durkin A.S."/>
            <person name="Torralba M."/>
            <person name="Methe B."/>
            <person name="Sutton G.G."/>
            <person name="Nelson K.E."/>
        </authorList>
    </citation>
    <scope>NUCLEOTIDE SEQUENCE [LARGE SCALE GENOMIC DNA]</scope>
    <source>
        <strain evidence="1 2">VK64</strain>
    </source>
</reference>
<comment type="caution">
    <text evidence="1">The sequence shown here is derived from an EMBL/GenBank/DDBJ whole genome shotgun (WGS) entry which is preliminary data.</text>
</comment>
<accession>I2NUN6</accession>
<organism evidence="1 2">
    <name type="scientific">Neisseria sicca VK64</name>
    <dbReference type="NCBI Taxonomy" id="1095748"/>
    <lineage>
        <taxon>Bacteria</taxon>
        <taxon>Pseudomonadati</taxon>
        <taxon>Pseudomonadota</taxon>
        <taxon>Betaproteobacteria</taxon>
        <taxon>Neisseriales</taxon>
        <taxon>Neisseriaceae</taxon>
        <taxon>Neisseria</taxon>
    </lineage>
</organism>
<dbReference type="PATRIC" id="fig|1095748.3.peg.843"/>
<evidence type="ECO:0000313" key="1">
    <source>
        <dbReference type="EMBL" id="EIG29547.1"/>
    </source>
</evidence>
<sequence>MTKLFVYHKWATILFYISEYFEEHKERHTELMRQASQIGKQRITLKLPKAFMHFMKK</sequence>
<dbReference type="AlphaFoldDB" id="I2NUN6"/>
<dbReference type="Proteomes" id="UP000004473">
    <property type="component" value="Unassembled WGS sequence"/>
</dbReference>
<gene>
    <name evidence="1" type="ORF">HMPREF1051_2556</name>
</gene>